<name>A0A9Q1F077_SYNKA</name>
<evidence type="ECO:0000313" key="2">
    <source>
        <dbReference type="EMBL" id="KAJ8348443.1"/>
    </source>
</evidence>
<accession>A0A9Q1F077</accession>
<reference evidence="2" key="1">
    <citation type="journal article" date="2023" name="Science">
        <title>Genome structures resolve the early diversification of teleost fishes.</title>
        <authorList>
            <person name="Parey E."/>
            <person name="Louis A."/>
            <person name="Montfort J."/>
            <person name="Bouchez O."/>
            <person name="Roques C."/>
            <person name="Iampietro C."/>
            <person name="Lluch J."/>
            <person name="Castinel A."/>
            <person name="Donnadieu C."/>
            <person name="Desvignes T."/>
            <person name="Floi Bucao C."/>
            <person name="Jouanno E."/>
            <person name="Wen M."/>
            <person name="Mejri S."/>
            <person name="Dirks R."/>
            <person name="Jansen H."/>
            <person name="Henkel C."/>
            <person name="Chen W.J."/>
            <person name="Zahm M."/>
            <person name="Cabau C."/>
            <person name="Klopp C."/>
            <person name="Thompson A.W."/>
            <person name="Robinson-Rechavi M."/>
            <person name="Braasch I."/>
            <person name="Lecointre G."/>
            <person name="Bobe J."/>
            <person name="Postlethwait J.H."/>
            <person name="Berthelot C."/>
            <person name="Roest Crollius H."/>
            <person name="Guiguen Y."/>
        </authorList>
    </citation>
    <scope>NUCLEOTIDE SEQUENCE</scope>
    <source>
        <strain evidence="2">WJC10195</strain>
    </source>
</reference>
<organism evidence="2 3">
    <name type="scientific">Synaphobranchus kaupii</name>
    <name type="common">Kaup's arrowtooth eel</name>
    <dbReference type="NCBI Taxonomy" id="118154"/>
    <lineage>
        <taxon>Eukaryota</taxon>
        <taxon>Metazoa</taxon>
        <taxon>Chordata</taxon>
        <taxon>Craniata</taxon>
        <taxon>Vertebrata</taxon>
        <taxon>Euteleostomi</taxon>
        <taxon>Actinopterygii</taxon>
        <taxon>Neopterygii</taxon>
        <taxon>Teleostei</taxon>
        <taxon>Anguilliformes</taxon>
        <taxon>Synaphobranchidae</taxon>
        <taxon>Synaphobranchus</taxon>
    </lineage>
</organism>
<gene>
    <name evidence="2" type="ORF">SKAU_G00270320</name>
</gene>
<sequence>MRALCGSVGPPCRSQMAGRVPVRDLQESGTKGVPQKNESRQAPSPSGSPRRPRLRAPQSGDNEDAVMLFAFTVL</sequence>
<dbReference type="EMBL" id="JAINUF010000010">
    <property type="protein sequence ID" value="KAJ8348443.1"/>
    <property type="molecule type" value="Genomic_DNA"/>
</dbReference>
<dbReference type="Proteomes" id="UP001152622">
    <property type="component" value="Chromosome 10"/>
</dbReference>
<comment type="caution">
    <text evidence="2">The sequence shown here is derived from an EMBL/GenBank/DDBJ whole genome shotgun (WGS) entry which is preliminary data.</text>
</comment>
<dbReference type="AlphaFoldDB" id="A0A9Q1F077"/>
<evidence type="ECO:0000256" key="1">
    <source>
        <dbReference type="SAM" id="MobiDB-lite"/>
    </source>
</evidence>
<feature type="compositionally biased region" description="Low complexity" evidence="1">
    <location>
        <begin position="40"/>
        <end position="49"/>
    </location>
</feature>
<feature type="region of interest" description="Disordered" evidence="1">
    <location>
        <begin position="1"/>
        <end position="62"/>
    </location>
</feature>
<protein>
    <submittedName>
        <fullName evidence="2">Uncharacterized protein</fullName>
    </submittedName>
</protein>
<evidence type="ECO:0000313" key="3">
    <source>
        <dbReference type="Proteomes" id="UP001152622"/>
    </source>
</evidence>
<proteinExistence type="predicted"/>
<keyword evidence="3" id="KW-1185">Reference proteome</keyword>